<name>A0ABN7WKX8_GIGMA</name>
<dbReference type="Proteomes" id="UP000789901">
    <property type="component" value="Unassembled WGS sequence"/>
</dbReference>
<feature type="compositionally biased region" description="Basic residues" evidence="1">
    <location>
        <begin position="73"/>
        <end position="82"/>
    </location>
</feature>
<sequence length="82" mass="10173">MKSKTSSIRQKLWKKAHEYMKLREEVVTVHNVKNPRNKEFMLWLRINVVYEIWFWCINEKWGKSPLPEPDKIVHRKRKSHEQ</sequence>
<comment type="caution">
    <text evidence="2">The sequence shown here is derived from an EMBL/GenBank/DDBJ whole genome shotgun (WGS) entry which is preliminary data.</text>
</comment>
<evidence type="ECO:0000256" key="1">
    <source>
        <dbReference type="SAM" id="MobiDB-lite"/>
    </source>
</evidence>
<keyword evidence="3" id="KW-1185">Reference proteome</keyword>
<reference evidence="2 3" key="1">
    <citation type="submission" date="2021-06" db="EMBL/GenBank/DDBJ databases">
        <authorList>
            <person name="Kallberg Y."/>
            <person name="Tangrot J."/>
            <person name="Rosling A."/>
        </authorList>
    </citation>
    <scope>NUCLEOTIDE SEQUENCE [LARGE SCALE GENOMIC DNA]</scope>
    <source>
        <strain evidence="2 3">120-4 pot B 10/14</strain>
    </source>
</reference>
<proteinExistence type="predicted"/>
<organism evidence="2 3">
    <name type="scientific">Gigaspora margarita</name>
    <dbReference type="NCBI Taxonomy" id="4874"/>
    <lineage>
        <taxon>Eukaryota</taxon>
        <taxon>Fungi</taxon>
        <taxon>Fungi incertae sedis</taxon>
        <taxon>Mucoromycota</taxon>
        <taxon>Glomeromycotina</taxon>
        <taxon>Glomeromycetes</taxon>
        <taxon>Diversisporales</taxon>
        <taxon>Gigasporaceae</taxon>
        <taxon>Gigaspora</taxon>
    </lineage>
</organism>
<dbReference type="EMBL" id="CAJVQB010050336">
    <property type="protein sequence ID" value="CAG8834876.1"/>
    <property type="molecule type" value="Genomic_DNA"/>
</dbReference>
<gene>
    <name evidence="2" type="ORF">GMARGA_LOCUS32287</name>
</gene>
<evidence type="ECO:0000313" key="3">
    <source>
        <dbReference type="Proteomes" id="UP000789901"/>
    </source>
</evidence>
<feature type="region of interest" description="Disordered" evidence="1">
    <location>
        <begin position="62"/>
        <end position="82"/>
    </location>
</feature>
<accession>A0ABN7WKX8</accession>
<protein>
    <submittedName>
        <fullName evidence="2">23524_t:CDS:1</fullName>
    </submittedName>
</protein>
<evidence type="ECO:0000313" key="2">
    <source>
        <dbReference type="EMBL" id="CAG8834876.1"/>
    </source>
</evidence>